<organism evidence="1 2">
    <name type="scientific">Vreelandella piezotolerans</name>
    <dbReference type="NCBI Taxonomy" id="2609667"/>
    <lineage>
        <taxon>Bacteria</taxon>
        <taxon>Pseudomonadati</taxon>
        <taxon>Pseudomonadota</taxon>
        <taxon>Gammaproteobacteria</taxon>
        <taxon>Oceanospirillales</taxon>
        <taxon>Halomonadaceae</taxon>
        <taxon>Vreelandella</taxon>
    </lineage>
</organism>
<reference evidence="1 2" key="1">
    <citation type="submission" date="2019-09" db="EMBL/GenBank/DDBJ databases">
        <title>The Halomonas whole genome shotgun (WGS).</title>
        <authorList>
            <person name="Xie Z."/>
        </authorList>
    </citation>
    <scope>NUCLEOTIDE SEQUENCE [LARGE SCALE GENOMIC DNA]</scope>
    <source>
        <strain evidence="1 2">NBT06E8</strain>
    </source>
</reference>
<evidence type="ECO:0000313" key="2">
    <source>
        <dbReference type="Proteomes" id="UP000466130"/>
    </source>
</evidence>
<protein>
    <submittedName>
        <fullName evidence="1">Uncharacterized protein</fullName>
    </submittedName>
</protein>
<dbReference type="RefSeq" id="WP_153844063.1">
    <property type="nucleotide sequence ID" value="NZ_CP048602.1"/>
</dbReference>
<dbReference type="EMBL" id="VWRT01000026">
    <property type="protein sequence ID" value="KAE8437015.1"/>
    <property type="molecule type" value="Genomic_DNA"/>
</dbReference>
<accession>A0ABQ6X7K1</accession>
<dbReference type="Proteomes" id="UP000466130">
    <property type="component" value="Unassembled WGS sequence"/>
</dbReference>
<keyword evidence="2" id="KW-1185">Reference proteome</keyword>
<name>A0ABQ6X7K1_9GAMM</name>
<gene>
    <name evidence="1" type="ORF">F1978_17020</name>
</gene>
<comment type="caution">
    <text evidence="1">The sequence shown here is derived from an EMBL/GenBank/DDBJ whole genome shotgun (WGS) entry which is preliminary data.</text>
</comment>
<proteinExistence type="predicted"/>
<sequence length="125" mass="13610">MMLAHGTLRQRLGYAILLLIVMQGLLASGIGETLAHGTQGSAVAAHVHEHSDSGGHITPSYNVEERAGEFSSPHHESGSHFHESADRLATELLHEPILIDSLRVGYPDGVPLRRVFRLERPPRPA</sequence>
<evidence type="ECO:0000313" key="1">
    <source>
        <dbReference type="EMBL" id="KAE8437015.1"/>
    </source>
</evidence>